<accession>A0A9X5GRY0</accession>
<feature type="transmembrane region" description="Helical" evidence="1">
    <location>
        <begin position="216"/>
        <end position="240"/>
    </location>
</feature>
<dbReference type="AlphaFoldDB" id="A0A9X5GRY0"/>
<keyword evidence="1" id="KW-0812">Transmembrane</keyword>
<evidence type="ECO:0000256" key="1">
    <source>
        <dbReference type="SAM" id="Phobius"/>
    </source>
</evidence>
<organism evidence="2 3">
    <name type="scientific">Parablautia muri</name>
    <dbReference type="NCBI Taxonomy" id="2320879"/>
    <lineage>
        <taxon>Bacteria</taxon>
        <taxon>Bacillati</taxon>
        <taxon>Bacillota</taxon>
        <taxon>Clostridia</taxon>
        <taxon>Lachnospirales</taxon>
        <taxon>Lachnospiraceae</taxon>
        <taxon>Parablautia</taxon>
    </lineage>
</organism>
<evidence type="ECO:0000313" key="3">
    <source>
        <dbReference type="Proteomes" id="UP001154420"/>
    </source>
</evidence>
<feature type="transmembrane region" description="Helical" evidence="1">
    <location>
        <begin position="279"/>
        <end position="299"/>
    </location>
</feature>
<name>A0A9X5GRY0_9FIRM</name>
<feature type="transmembrane region" description="Helical" evidence="1">
    <location>
        <begin position="149"/>
        <end position="170"/>
    </location>
</feature>
<dbReference type="Proteomes" id="UP001154420">
    <property type="component" value="Unassembled WGS sequence"/>
</dbReference>
<sequence length="352" mass="41360">MDEIITQILKDHLLRWRIILILFNAFLSALFAIITQDIFHTIIFVIITAILDVLVEAYEFIKFDSFIKKLFCVKQPKRYITLIIFACLPTIGAKYIDKICNYNDYKIQIFNNLVPNILGALIICSMFDHIKKFSFDDMISSLVKTKKELINVFFRISLFASYINALNYQLSNNWKWMNIINSVYIFIITVYGAIVFTTFALRIIDETPFRFKTKQIYPTWTMFYGTLFLISCGSVQLIVHTRKIETILLLFNSLTACAISIGLLFLISHRKENISDTYPIKRILVFIFFIVINLLPCFFDWDIDDEIKMQLLSGIIIFTFTLVIILFINVKQSKNITKKHNRKDKRRKSNME</sequence>
<keyword evidence="3" id="KW-1185">Reference proteome</keyword>
<feature type="transmembrane region" description="Helical" evidence="1">
    <location>
        <begin position="311"/>
        <end position="330"/>
    </location>
</feature>
<keyword evidence="1" id="KW-0472">Membrane</keyword>
<feature type="transmembrane region" description="Helical" evidence="1">
    <location>
        <begin position="108"/>
        <end position="128"/>
    </location>
</feature>
<feature type="transmembrane region" description="Helical" evidence="1">
    <location>
        <begin position="246"/>
        <end position="267"/>
    </location>
</feature>
<evidence type="ECO:0000313" key="2">
    <source>
        <dbReference type="EMBL" id="NBJ93608.1"/>
    </source>
</evidence>
<dbReference type="RefSeq" id="WP_160560681.1">
    <property type="nucleotide sequence ID" value="NZ_QZDT01000021.1"/>
</dbReference>
<dbReference type="EMBL" id="QZDT01000021">
    <property type="protein sequence ID" value="NBJ93608.1"/>
    <property type="molecule type" value="Genomic_DNA"/>
</dbReference>
<protein>
    <submittedName>
        <fullName evidence="2">Uncharacterized protein</fullName>
    </submittedName>
</protein>
<feature type="transmembrane region" description="Helical" evidence="1">
    <location>
        <begin position="38"/>
        <end position="58"/>
    </location>
</feature>
<proteinExistence type="predicted"/>
<reference evidence="2" key="1">
    <citation type="submission" date="2018-09" db="EMBL/GenBank/DDBJ databases">
        <title>Murine metabolic-syndrome-specific gut microbial biobank.</title>
        <authorList>
            <person name="Liu C."/>
        </authorList>
    </citation>
    <scope>NUCLEOTIDE SEQUENCE</scope>
    <source>
        <strain evidence="2">D42-62</strain>
    </source>
</reference>
<comment type="caution">
    <text evidence="2">The sequence shown here is derived from an EMBL/GenBank/DDBJ whole genome shotgun (WGS) entry which is preliminary data.</text>
</comment>
<keyword evidence="1" id="KW-1133">Transmembrane helix</keyword>
<feature type="transmembrane region" description="Helical" evidence="1">
    <location>
        <begin position="182"/>
        <end position="204"/>
    </location>
</feature>
<feature type="transmembrane region" description="Helical" evidence="1">
    <location>
        <begin position="12"/>
        <end position="32"/>
    </location>
</feature>
<gene>
    <name evidence="2" type="ORF">D5281_13645</name>
</gene>